<comment type="caution">
    <text evidence="1">The sequence shown here is derived from an EMBL/GenBank/DDBJ whole genome shotgun (WGS) entry which is preliminary data.</text>
</comment>
<evidence type="ECO:0000313" key="1">
    <source>
        <dbReference type="EMBL" id="TMS58311.1"/>
    </source>
</evidence>
<evidence type="ECO:0000313" key="2">
    <source>
        <dbReference type="Proteomes" id="UP000004277"/>
    </source>
</evidence>
<name>A0ACD3SQ45_9BURK</name>
<gene>
    <name evidence="1" type="primary">mobA</name>
    <name evidence="1" type="ORF">MW7_006070</name>
</gene>
<sequence length="208" mass="22366">MDRQDVTGLILAGGRGSRMGGVDKGLQPFRGTPLAMHTLLRLAPQTGHLLVNANRNLAAYESFGVPVVTDAVKDFPGPLAGMLAGLQQCETPYMVTAPCDSPLLPTDLVARLGAALLEQDAEIAMALTQEPDGHTQRHPVFMLMQVTVLPSLAQFLAEGERKIAAWTDRHRTARVLFDDANAFSNINTLDELRALEQPVAASSRNIAS</sequence>
<protein>
    <submittedName>
        <fullName evidence="1">Molybdenum cofactor guanylyltransferase MobA</fullName>
    </submittedName>
</protein>
<proteinExistence type="predicted"/>
<reference evidence="1" key="1">
    <citation type="submission" date="2019-05" db="EMBL/GenBank/DDBJ databases">
        <title>Revised genome assembly of Burkholderiaceae (previously Ralstonia) sp. PBA.</title>
        <authorList>
            <person name="Gan H.M."/>
        </authorList>
    </citation>
    <scope>NUCLEOTIDE SEQUENCE</scope>
    <source>
        <strain evidence="1">PBA</strain>
    </source>
</reference>
<organism evidence="1 2">
    <name type="scientific">Imbroritus primus</name>
    <dbReference type="NCBI Taxonomy" id="3058603"/>
    <lineage>
        <taxon>Bacteria</taxon>
        <taxon>Pseudomonadati</taxon>
        <taxon>Pseudomonadota</taxon>
        <taxon>Betaproteobacteria</taxon>
        <taxon>Burkholderiales</taxon>
        <taxon>Burkholderiaceae</taxon>
        <taxon>Imbroritus</taxon>
    </lineage>
</organism>
<keyword evidence="1" id="KW-0808">Transferase</keyword>
<dbReference type="Proteomes" id="UP000004277">
    <property type="component" value="Unassembled WGS sequence"/>
</dbReference>
<keyword evidence="2" id="KW-1185">Reference proteome</keyword>
<keyword evidence="1" id="KW-0548">Nucleotidyltransferase</keyword>
<accession>A0ACD3SQ45</accession>
<dbReference type="EMBL" id="AKCV02000015">
    <property type="protein sequence ID" value="TMS58311.1"/>
    <property type="molecule type" value="Genomic_DNA"/>
</dbReference>